<keyword evidence="1" id="KW-0472">Membrane</keyword>
<dbReference type="EMBL" id="JXTB01000716">
    <property type="protein sequence ID" value="PON33618.1"/>
    <property type="molecule type" value="Genomic_DNA"/>
</dbReference>
<name>A0A2P5AAQ2_PARAD</name>
<protein>
    <submittedName>
        <fullName evidence="2">Uncharacterized protein</fullName>
    </submittedName>
</protein>
<comment type="caution">
    <text evidence="2">The sequence shown here is derived from an EMBL/GenBank/DDBJ whole genome shotgun (WGS) entry which is preliminary data.</text>
</comment>
<organism evidence="2 3">
    <name type="scientific">Parasponia andersonii</name>
    <name type="common">Sponia andersonii</name>
    <dbReference type="NCBI Taxonomy" id="3476"/>
    <lineage>
        <taxon>Eukaryota</taxon>
        <taxon>Viridiplantae</taxon>
        <taxon>Streptophyta</taxon>
        <taxon>Embryophyta</taxon>
        <taxon>Tracheophyta</taxon>
        <taxon>Spermatophyta</taxon>
        <taxon>Magnoliopsida</taxon>
        <taxon>eudicotyledons</taxon>
        <taxon>Gunneridae</taxon>
        <taxon>Pentapetalae</taxon>
        <taxon>rosids</taxon>
        <taxon>fabids</taxon>
        <taxon>Rosales</taxon>
        <taxon>Cannabaceae</taxon>
        <taxon>Parasponia</taxon>
    </lineage>
</organism>
<gene>
    <name evidence="2" type="ORF">PanWU01x14_351430</name>
</gene>
<dbReference type="OrthoDB" id="421979at2759"/>
<dbReference type="Pfam" id="PF04646">
    <property type="entry name" value="DUF604"/>
    <property type="match status" value="1"/>
</dbReference>
<dbReference type="PANTHER" id="PTHR10811">
    <property type="entry name" value="FRINGE-RELATED"/>
    <property type="match status" value="1"/>
</dbReference>
<keyword evidence="1" id="KW-0812">Transmembrane</keyword>
<dbReference type="FunFam" id="3.90.550.50:FF:000006">
    <property type="entry name" value="Fringe-related protein-like"/>
    <property type="match status" value="1"/>
</dbReference>
<accession>A0A2P5AAQ2</accession>
<keyword evidence="3" id="KW-1185">Reference proteome</keyword>
<feature type="transmembrane region" description="Helical" evidence="1">
    <location>
        <begin position="43"/>
        <end position="69"/>
    </location>
</feature>
<dbReference type="InterPro" id="IPR006740">
    <property type="entry name" value="DUF604"/>
</dbReference>
<proteinExistence type="predicted"/>
<keyword evidence="1" id="KW-1133">Transmembrane helix</keyword>
<evidence type="ECO:0000313" key="3">
    <source>
        <dbReference type="Proteomes" id="UP000237105"/>
    </source>
</evidence>
<dbReference type="Proteomes" id="UP000237105">
    <property type="component" value="Unassembled WGS sequence"/>
</dbReference>
<dbReference type="Gene3D" id="3.90.550.50">
    <property type="match status" value="1"/>
</dbReference>
<sequence>MSSTSSTRGTNNTINHDENPFKSWKSLFIPTNIKFKPTITDHVFPIFLIKSTLAVSTVASISLILFFAFSNQSVCLPQYDTVLGNFSTSTRRTTTGDDHEKTNISHILFGIGGSGKTWNDRRHFSELWWKPNVTRGFVWLDEKPPQPERVLSSSSSSSFLPYRISANTSGFKYSCSYGSRSAVRMARILKESFELGLENVRWFVMGDDDTVFFTENLVVVLGKYDHNQMYYVGGNSESVEQDVIHSYTMAYGGGGFAISYALAAELVRVLDGCIDRYHKFFGSDQKVQACLSEIGVPITRELGFHQLDIRGDPYGVLAAHPVAPLVSLHHLDYLQPLFPNLTRIDSLKKLVGAYESDPGRTLQQTLCYDLWRNWSVSVSWGYTVQLYPSLVTAKVLGTAWLTFKTWRTRKVGPFTFNTRTVSPDPCEKPGLYFLDGIVRTGAGRTVTTYKRHVKYSENVCDRVDYTPALAIESIKVSAPQFTPDWWNKAPRRQCCEIINDGTQGALGSVVKLQIRGCNRFESVTPP</sequence>
<evidence type="ECO:0000256" key="1">
    <source>
        <dbReference type="SAM" id="Phobius"/>
    </source>
</evidence>
<dbReference type="AlphaFoldDB" id="A0A2P5AAQ2"/>
<reference evidence="3" key="1">
    <citation type="submission" date="2016-06" db="EMBL/GenBank/DDBJ databases">
        <title>Parallel loss of symbiosis genes in relatives of nitrogen-fixing non-legume Parasponia.</title>
        <authorList>
            <person name="Van Velzen R."/>
            <person name="Holmer R."/>
            <person name="Bu F."/>
            <person name="Rutten L."/>
            <person name="Van Zeijl A."/>
            <person name="Liu W."/>
            <person name="Santuari L."/>
            <person name="Cao Q."/>
            <person name="Sharma T."/>
            <person name="Shen D."/>
            <person name="Roswanjaya Y."/>
            <person name="Wardhani T."/>
            <person name="Kalhor M.S."/>
            <person name="Jansen J."/>
            <person name="Van den Hoogen J."/>
            <person name="Gungor B."/>
            <person name="Hartog M."/>
            <person name="Hontelez J."/>
            <person name="Verver J."/>
            <person name="Yang W.-C."/>
            <person name="Schijlen E."/>
            <person name="Repin R."/>
            <person name="Schilthuizen M."/>
            <person name="Schranz E."/>
            <person name="Heidstra R."/>
            <person name="Miyata K."/>
            <person name="Fedorova E."/>
            <person name="Kohlen W."/>
            <person name="Bisseling T."/>
            <person name="Smit S."/>
            <person name="Geurts R."/>
        </authorList>
    </citation>
    <scope>NUCLEOTIDE SEQUENCE [LARGE SCALE GENOMIC DNA]</scope>
    <source>
        <strain evidence="3">cv. WU1-14</strain>
    </source>
</reference>
<dbReference type="STRING" id="3476.A0A2P5AAQ2"/>
<evidence type="ECO:0000313" key="2">
    <source>
        <dbReference type="EMBL" id="PON33618.1"/>
    </source>
</evidence>